<dbReference type="Proteomes" id="UP000299102">
    <property type="component" value="Unassembled WGS sequence"/>
</dbReference>
<feature type="compositionally biased region" description="Polar residues" evidence="1">
    <location>
        <begin position="19"/>
        <end position="35"/>
    </location>
</feature>
<evidence type="ECO:0000313" key="2">
    <source>
        <dbReference type="EMBL" id="GBP29258.1"/>
    </source>
</evidence>
<gene>
    <name evidence="2" type="ORF">EVAR_78952_1</name>
</gene>
<dbReference type="EMBL" id="BGZK01000218">
    <property type="protein sequence ID" value="GBP29258.1"/>
    <property type="molecule type" value="Genomic_DNA"/>
</dbReference>
<dbReference type="AlphaFoldDB" id="A0A4C1US22"/>
<protein>
    <submittedName>
        <fullName evidence="2">Uncharacterized protein</fullName>
    </submittedName>
</protein>
<comment type="caution">
    <text evidence="2">The sequence shown here is derived from an EMBL/GenBank/DDBJ whole genome shotgun (WGS) entry which is preliminary data.</text>
</comment>
<proteinExistence type="predicted"/>
<evidence type="ECO:0000256" key="1">
    <source>
        <dbReference type="SAM" id="MobiDB-lite"/>
    </source>
</evidence>
<organism evidence="2 3">
    <name type="scientific">Eumeta variegata</name>
    <name type="common">Bagworm moth</name>
    <name type="synonym">Eumeta japonica</name>
    <dbReference type="NCBI Taxonomy" id="151549"/>
    <lineage>
        <taxon>Eukaryota</taxon>
        <taxon>Metazoa</taxon>
        <taxon>Ecdysozoa</taxon>
        <taxon>Arthropoda</taxon>
        <taxon>Hexapoda</taxon>
        <taxon>Insecta</taxon>
        <taxon>Pterygota</taxon>
        <taxon>Neoptera</taxon>
        <taxon>Endopterygota</taxon>
        <taxon>Lepidoptera</taxon>
        <taxon>Glossata</taxon>
        <taxon>Ditrysia</taxon>
        <taxon>Tineoidea</taxon>
        <taxon>Psychidae</taxon>
        <taxon>Oiketicinae</taxon>
        <taxon>Eumeta</taxon>
    </lineage>
</organism>
<name>A0A4C1US22_EUMVA</name>
<evidence type="ECO:0000313" key="3">
    <source>
        <dbReference type="Proteomes" id="UP000299102"/>
    </source>
</evidence>
<feature type="compositionally biased region" description="Basic and acidic residues" evidence="1">
    <location>
        <begin position="1"/>
        <end position="11"/>
    </location>
</feature>
<reference evidence="2 3" key="1">
    <citation type="journal article" date="2019" name="Commun. Biol.">
        <title>The bagworm genome reveals a unique fibroin gene that provides high tensile strength.</title>
        <authorList>
            <person name="Kono N."/>
            <person name="Nakamura H."/>
            <person name="Ohtoshi R."/>
            <person name="Tomita M."/>
            <person name="Numata K."/>
            <person name="Arakawa K."/>
        </authorList>
    </citation>
    <scope>NUCLEOTIDE SEQUENCE [LARGE SCALE GENOMIC DNA]</scope>
</reference>
<feature type="region of interest" description="Disordered" evidence="1">
    <location>
        <begin position="1"/>
        <end position="40"/>
    </location>
</feature>
<sequence>MRSSTEIRVESETAIGAGSKSQSTSTEFDSNSGPQSMDVRARAVVSPKRYIRIESIDTLADVQRASDTSIDQLTAGGVTGRGWAPAAPRDAALPAHTLGRENWKRETGRVSEERTGRVVRWRDARAIP</sequence>
<accession>A0A4C1US22</accession>
<keyword evidence="3" id="KW-1185">Reference proteome</keyword>